<dbReference type="Proteomes" id="UP001165396">
    <property type="component" value="Unassembled WGS sequence"/>
</dbReference>
<dbReference type="SUPFAM" id="SSF53098">
    <property type="entry name" value="Ribonuclease H-like"/>
    <property type="match status" value="1"/>
</dbReference>
<comment type="caution">
    <text evidence="3">The sequence shown here is derived from an EMBL/GenBank/DDBJ whole genome shotgun (WGS) entry which is preliminary data.</text>
</comment>
<proteinExistence type="predicted"/>
<accession>A0ABT1YWH1</accession>
<evidence type="ECO:0000259" key="2">
    <source>
        <dbReference type="Pfam" id="PF09299"/>
    </source>
</evidence>
<feature type="domain" description="Transposase-like Mu C-terminal" evidence="2">
    <location>
        <begin position="508"/>
        <end position="565"/>
    </location>
</feature>
<gene>
    <name evidence="3" type="ORF">NTA49_01680</name>
</gene>
<dbReference type="Pfam" id="PF09299">
    <property type="entry name" value="Mu-transpos_C"/>
    <property type="match status" value="1"/>
</dbReference>
<organism evidence="3 4">
    <name type="scientific">Pseudosulfitobacter koreensis</name>
    <dbReference type="NCBI Taxonomy" id="2968472"/>
    <lineage>
        <taxon>Bacteria</taxon>
        <taxon>Pseudomonadati</taxon>
        <taxon>Pseudomonadota</taxon>
        <taxon>Alphaproteobacteria</taxon>
        <taxon>Rhodobacterales</taxon>
        <taxon>Roseobacteraceae</taxon>
        <taxon>Pseudosulfitobacter</taxon>
    </lineage>
</organism>
<dbReference type="Gene3D" id="3.30.420.10">
    <property type="entry name" value="Ribonuclease H-like superfamily/Ribonuclease H"/>
    <property type="match status" value="1"/>
</dbReference>
<evidence type="ECO:0000313" key="3">
    <source>
        <dbReference type="EMBL" id="MCR8825239.1"/>
    </source>
</evidence>
<feature type="region of interest" description="Disordered" evidence="1">
    <location>
        <begin position="704"/>
        <end position="723"/>
    </location>
</feature>
<name>A0ABT1YWH1_9RHOB</name>
<evidence type="ECO:0000313" key="4">
    <source>
        <dbReference type="Proteomes" id="UP001165396"/>
    </source>
</evidence>
<evidence type="ECO:0000256" key="1">
    <source>
        <dbReference type="SAM" id="MobiDB-lite"/>
    </source>
</evidence>
<protein>
    <submittedName>
        <fullName evidence="3">Mu transposase C-terminal domain-containing protein</fullName>
    </submittedName>
</protein>
<dbReference type="RefSeq" id="WP_258292912.1">
    <property type="nucleotide sequence ID" value="NZ_JANKJG010000001.1"/>
</dbReference>
<keyword evidence="4" id="KW-1185">Reference proteome</keyword>
<dbReference type="EMBL" id="JANKJG010000001">
    <property type="protein sequence ID" value="MCR8825239.1"/>
    <property type="molecule type" value="Genomic_DNA"/>
</dbReference>
<reference evidence="3" key="1">
    <citation type="submission" date="2022-07" db="EMBL/GenBank/DDBJ databases">
        <title>Pseudosulfitobacter sp. strain AP-MA-4, whole genome sequence.</title>
        <authorList>
            <person name="Jiang Y."/>
        </authorList>
    </citation>
    <scope>NUCLEOTIDE SEQUENCE</scope>
    <source>
        <strain evidence="3">AP-MA-4</strain>
    </source>
</reference>
<feature type="region of interest" description="Disordered" evidence="1">
    <location>
        <begin position="663"/>
        <end position="687"/>
    </location>
</feature>
<sequence>MVLERRRWRVVGKEADGYAVEGLDDGECLVLPFQRINDALTVGDGQVITPVMAERRKNLLAYTGGLEKVAQLSEDEQRDVRARLGLVHAMDGLENEGRKLTQRLLDRRDVRQRLREMAKTLSNNPKLFNDVHIGSATRPHSLPTGRVLQEMRNNFIRYGREPVVLMRRHHRKGPQEEKRQRLCPTQERFVDYVANLYMEKRQPKIAPLYEGAKEAFKFSEYDILNGVKLPSITTIRTRLSLLSPALKESGRNGKRHAQNKYGAGCTDVRALKYGETCPTDQYLLSIFTDAKGNTGIKKIDPKKANDPLEEGEISRLWLFYMLDLATRLPLAWTLAESADGDHQKKLLRMALRDKTREKVRYGCNREPAPPVSLALVKSDNGTAARNADVYASQLGLGTAVVTGRAYNSTDNTYVERMFGTLQWKVLNFLPGYTGSRPGELNGYDGQKKAEITPDALMGIITRFFVDEYPYTPHNGTGMFGATPWQKFGEVSQRTKGIDAPNSEQLRVHLGVEEQATTTSEGVQIFGIPYNSPDLQNFAGGARKKCTVMLDPDDLRQVSVLSQETNKVITAGLSMTTFADLTLDEALAVKRSAIEANPELRMLHAQHLSEARRRRIRDSGFFPDSDLPSSYVTIDRLRREAAEMAHVELAPLSRSMVTASPGSIMDRNLYDSPRRPVPTLAEEPTDPMHEMASLESEVQVGLEDFDDPTAKTKPMFSPITESKV</sequence>
<dbReference type="InterPro" id="IPR012337">
    <property type="entry name" value="RNaseH-like_sf"/>
</dbReference>
<dbReference type="InterPro" id="IPR036397">
    <property type="entry name" value="RNaseH_sf"/>
</dbReference>
<dbReference type="InterPro" id="IPR015378">
    <property type="entry name" value="Transposase-like_Mu_C"/>
</dbReference>